<name>A0A8G2HTX5_9ACTO</name>
<evidence type="ECO:0000313" key="2">
    <source>
        <dbReference type="EMBL" id="STO16291.1"/>
    </source>
</evidence>
<keyword evidence="1" id="KW-1133">Transmembrane helix</keyword>
<dbReference type="EMBL" id="UGGQ01000006">
    <property type="protein sequence ID" value="STO16291.1"/>
    <property type="molecule type" value="Genomic_DNA"/>
</dbReference>
<reference evidence="2 3" key="1">
    <citation type="submission" date="2018-06" db="EMBL/GenBank/DDBJ databases">
        <authorList>
            <consortium name="Pathogen Informatics"/>
            <person name="Doyle S."/>
        </authorList>
    </citation>
    <scope>NUCLEOTIDE SEQUENCE [LARGE SCALE GENOMIC DNA]</scope>
    <source>
        <strain evidence="2 3">NCTC11819</strain>
    </source>
</reference>
<evidence type="ECO:0000256" key="1">
    <source>
        <dbReference type="SAM" id="Phobius"/>
    </source>
</evidence>
<comment type="caution">
    <text evidence="2">The sequence shown here is derived from an EMBL/GenBank/DDBJ whole genome shotgun (WGS) entry which is preliminary data.</text>
</comment>
<keyword evidence="1" id="KW-0812">Transmembrane</keyword>
<evidence type="ECO:0000313" key="3">
    <source>
        <dbReference type="Proteomes" id="UP000255284"/>
    </source>
</evidence>
<organism evidence="2 3">
    <name type="scientific">Mobiluncus mulieris</name>
    <dbReference type="NCBI Taxonomy" id="2052"/>
    <lineage>
        <taxon>Bacteria</taxon>
        <taxon>Bacillati</taxon>
        <taxon>Actinomycetota</taxon>
        <taxon>Actinomycetes</taxon>
        <taxon>Actinomycetales</taxon>
        <taxon>Actinomycetaceae</taxon>
        <taxon>Mobiluncus</taxon>
    </lineage>
</organism>
<sequence length="52" mass="5776">MQAAVVTSIFGIILSIVTVVVVVVFAVAIWRYIHRDTKNTSQISNSHSEARF</sequence>
<accession>A0A8G2HTX5</accession>
<protein>
    <submittedName>
        <fullName evidence="2">Uncharacterized protein</fullName>
    </submittedName>
</protein>
<dbReference type="AlphaFoldDB" id="A0A8G2HTX5"/>
<keyword evidence="1" id="KW-0472">Membrane</keyword>
<dbReference type="Proteomes" id="UP000255284">
    <property type="component" value="Unassembled WGS sequence"/>
</dbReference>
<proteinExistence type="predicted"/>
<feature type="transmembrane region" description="Helical" evidence="1">
    <location>
        <begin position="6"/>
        <end position="30"/>
    </location>
</feature>
<gene>
    <name evidence="2" type="ORF">NCTC11819_00857</name>
</gene>